<proteinExistence type="predicted"/>
<feature type="region of interest" description="Disordered" evidence="1">
    <location>
        <begin position="60"/>
        <end position="79"/>
    </location>
</feature>
<dbReference type="EMBL" id="JAGKHQ010000008">
    <property type="protein sequence ID" value="KAG7511017.1"/>
    <property type="molecule type" value="Genomic_DNA"/>
</dbReference>
<reference evidence="2 3" key="1">
    <citation type="journal article" date="2021" name="Sci. Rep.">
        <title>Chromosome anchoring in Senegalese sole (Solea senegalensis) reveals sex-associated markers and genome rearrangements in flatfish.</title>
        <authorList>
            <person name="Guerrero-Cozar I."/>
            <person name="Gomez-Garrido J."/>
            <person name="Berbel C."/>
            <person name="Martinez-Blanch J.F."/>
            <person name="Alioto T."/>
            <person name="Claros M.G."/>
            <person name="Gagnaire P.A."/>
            <person name="Manchado M."/>
        </authorList>
    </citation>
    <scope>NUCLEOTIDE SEQUENCE [LARGE SCALE GENOMIC DNA]</scope>
    <source>
        <strain evidence="2">Sse05_10M</strain>
    </source>
</reference>
<organism evidence="2 3">
    <name type="scientific">Solea senegalensis</name>
    <name type="common">Senegalese sole</name>
    <dbReference type="NCBI Taxonomy" id="28829"/>
    <lineage>
        <taxon>Eukaryota</taxon>
        <taxon>Metazoa</taxon>
        <taxon>Chordata</taxon>
        <taxon>Craniata</taxon>
        <taxon>Vertebrata</taxon>
        <taxon>Euteleostomi</taxon>
        <taxon>Actinopterygii</taxon>
        <taxon>Neopterygii</taxon>
        <taxon>Teleostei</taxon>
        <taxon>Neoteleostei</taxon>
        <taxon>Acanthomorphata</taxon>
        <taxon>Carangaria</taxon>
        <taxon>Pleuronectiformes</taxon>
        <taxon>Pleuronectoidei</taxon>
        <taxon>Soleidae</taxon>
        <taxon>Solea</taxon>
    </lineage>
</organism>
<name>A0AAV6S311_SOLSE</name>
<evidence type="ECO:0000256" key="1">
    <source>
        <dbReference type="SAM" id="MobiDB-lite"/>
    </source>
</evidence>
<comment type="caution">
    <text evidence="2">The sequence shown here is derived from an EMBL/GenBank/DDBJ whole genome shotgun (WGS) entry which is preliminary data.</text>
</comment>
<feature type="compositionally biased region" description="Basic and acidic residues" evidence="1">
    <location>
        <begin position="9"/>
        <end position="21"/>
    </location>
</feature>
<gene>
    <name evidence="2" type="ORF">JOB18_038183</name>
</gene>
<dbReference type="AlphaFoldDB" id="A0AAV6S311"/>
<feature type="region of interest" description="Disordered" evidence="1">
    <location>
        <begin position="1"/>
        <end position="25"/>
    </location>
</feature>
<sequence length="99" mass="11012">MIVLALGRWEGDGGQKGDRWSHPVNPACNTAEYSSAHTHTHTQRDDGVTAAKECGVLEQHKKKTSKNLHGGNAQQQHGHFWQTDEVHEETKMKAVPVTF</sequence>
<evidence type="ECO:0000313" key="3">
    <source>
        <dbReference type="Proteomes" id="UP000693946"/>
    </source>
</evidence>
<keyword evidence="3" id="KW-1185">Reference proteome</keyword>
<accession>A0AAV6S311</accession>
<dbReference type="Proteomes" id="UP000693946">
    <property type="component" value="Linkage Group LG16"/>
</dbReference>
<evidence type="ECO:0000313" key="2">
    <source>
        <dbReference type="EMBL" id="KAG7511017.1"/>
    </source>
</evidence>
<protein>
    <submittedName>
        <fullName evidence="2">Uncharacterized protein</fullName>
    </submittedName>
</protein>